<evidence type="ECO:0000313" key="2">
    <source>
        <dbReference type="Proteomes" id="UP000323257"/>
    </source>
</evidence>
<gene>
    <name evidence="1" type="ORF">BCM02_10198</name>
</gene>
<proteinExistence type="predicted"/>
<sequence length="167" mass="18810">MHIQRQLDRLIAENAIDDAIVIIQSIGNMKEASLLDTLIKHLQSTENNKLRNEIALALSDIGHNAAVEPIIEVLVRPKTKGSRGTLLYALENLEYFSHIETITGFIGDDTFEASLQSLLLLEHVIDNLSDVEKERCRNIIEPKLKKKNNEILEEALERLAQGSLFLT</sequence>
<dbReference type="Proteomes" id="UP000323257">
    <property type="component" value="Unassembled WGS sequence"/>
</dbReference>
<accession>A0A5S5CIZ0</accession>
<dbReference type="Pfam" id="PF13646">
    <property type="entry name" value="HEAT_2"/>
    <property type="match status" value="1"/>
</dbReference>
<dbReference type="SUPFAM" id="SSF48371">
    <property type="entry name" value="ARM repeat"/>
    <property type="match status" value="1"/>
</dbReference>
<keyword evidence="2" id="KW-1185">Reference proteome</keyword>
<comment type="caution">
    <text evidence="1">The sequence shown here is derived from an EMBL/GenBank/DDBJ whole genome shotgun (WGS) entry which is preliminary data.</text>
</comment>
<dbReference type="EMBL" id="VNHS01000001">
    <property type="protein sequence ID" value="TYP78983.1"/>
    <property type="molecule type" value="Genomic_DNA"/>
</dbReference>
<name>A0A5S5CIZ0_9BACL</name>
<dbReference type="OrthoDB" id="512760at2"/>
<dbReference type="Gene3D" id="1.25.10.10">
    <property type="entry name" value="Leucine-rich Repeat Variant"/>
    <property type="match status" value="1"/>
</dbReference>
<dbReference type="InterPro" id="IPR016024">
    <property type="entry name" value="ARM-type_fold"/>
</dbReference>
<reference evidence="1 2" key="1">
    <citation type="submission" date="2019-07" db="EMBL/GenBank/DDBJ databases">
        <title>Genomic Encyclopedia of Type Strains, Phase III (KMG-III): the genomes of soil and plant-associated and newly described type strains.</title>
        <authorList>
            <person name="Whitman W."/>
        </authorList>
    </citation>
    <scope>NUCLEOTIDE SEQUENCE [LARGE SCALE GENOMIC DNA]</scope>
    <source>
        <strain evidence="1 2">BL24</strain>
    </source>
</reference>
<evidence type="ECO:0000313" key="1">
    <source>
        <dbReference type="EMBL" id="TYP78983.1"/>
    </source>
</evidence>
<protein>
    <submittedName>
        <fullName evidence="1">HEAT repeat protein</fullName>
    </submittedName>
</protein>
<dbReference type="RefSeq" id="WP_148927098.1">
    <property type="nucleotide sequence ID" value="NZ_VNHS01000001.1"/>
</dbReference>
<organism evidence="1 2">
    <name type="scientific">Paenibacillus methanolicus</name>
    <dbReference type="NCBI Taxonomy" id="582686"/>
    <lineage>
        <taxon>Bacteria</taxon>
        <taxon>Bacillati</taxon>
        <taxon>Bacillota</taxon>
        <taxon>Bacilli</taxon>
        <taxon>Bacillales</taxon>
        <taxon>Paenibacillaceae</taxon>
        <taxon>Paenibacillus</taxon>
    </lineage>
</organism>
<dbReference type="InterPro" id="IPR011989">
    <property type="entry name" value="ARM-like"/>
</dbReference>
<dbReference type="AlphaFoldDB" id="A0A5S5CIZ0"/>